<dbReference type="AlphaFoldDB" id="A0A561TU10"/>
<proteinExistence type="predicted"/>
<evidence type="ECO:0000313" key="4">
    <source>
        <dbReference type="Proteomes" id="UP000317940"/>
    </source>
</evidence>
<accession>A0A561TU10</accession>
<dbReference type="InterPro" id="IPR024344">
    <property type="entry name" value="MDMPI_metal-binding"/>
</dbReference>
<feature type="domain" description="MDMPI C-terminal" evidence="1">
    <location>
        <begin position="154"/>
        <end position="250"/>
    </location>
</feature>
<gene>
    <name evidence="3" type="ORF">FHX73_13631</name>
</gene>
<dbReference type="Proteomes" id="UP000317940">
    <property type="component" value="Unassembled WGS sequence"/>
</dbReference>
<reference evidence="3 4" key="1">
    <citation type="submission" date="2019-06" db="EMBL/GenBank/DDBJ databases">
        <title>Sequencing the genomes of 1000 actinobacteria strains.</title>
        <authorList>
            <person name="Klenk H.-P."/>
        </authorList>
    </citation>
    <scope>NUCLEOTIDE SEQUENCE [LARGE SCALE GENOMIC DNA]</scope>
    <source>
        <strain evidence="3 4">DSM 44826</strain>
    </source>
</reference>
<dbReference type="Pfam" id="PF11716">
    <property type="entry name" value="MDMPI_N"/>
    <property type="match status" value="1"/>
</dbReference>
<name>A0A561TU10_9ACTN</name>
<keyword evidence="4" id="KW-1185">Reference proteome</keyword>
<evidence type="ECO:0000259" key="1">
    <source>
        <dbReference type="Pfam" id="PF07398"/>
    </source>
</evidence>
<organism evidence="3 4">
    <name type="scientific">Kitasatospora viridis</name>
    <dbReference type="NCBI Taxonomy" id="281105"/>
    <lineage>
        <taxon>Bacteria</taxon>
        <taxon>Bacillati</taxon>
        <taxon>Actinomycetota</taxon>
        <taxon>Actinomycetes</taxon>
        <taxon>Kitasatosporales</taxon>
        <taxon>Streptomycetaceae</taxon>
        <taxon>Kitasatospora</taxon>
    </lineage>
</organism>
<dbReference type="SUPFAM" id="SSF109854">
    <property type="entry name" value="DinB/YfiT-like putative metalloenzymes"/>
    <property type="match status" value="1"/>
</dbReference>
<evidence type="ECO:0000313" key="3">
    <source>
        <dbReference type="EMBL" id="TWF90583.1"/>
    </source>
</evidence>
<dbReference type="NCBIfam" id="TIGR03083">
    <property type="entry name" value="maleylpyruvate isomerase family mycothiol-dependent enzyme"/>
    <property type="match status" value="1"/>
</dbReference>
<dbReference type="Pfam" id="PF07398">
    <property type="entry name" value="MDMPI_C"/>
    <property type="match status" value="1"/>
</dbReference>
<dbReference type="GO" id="GO:0046872">
    <property type="term" value="F:metal ion binding"/>
    <property type="evidence" value="ECO:0007669"/>
    <property type="project" value="InterPro"/>
</dbReference>
<dbReference type="GO" id="GO:0005886">
    <property type="term" value="C:plasma membrane"/>
    <property type="evidence" value="ECO:0007669"/>
    <property type="project" value="TreeGrafter"/>
</dbReference>
<dbReference type="PANTHER" id="PTHR40758:SF1">
    <property type="entry name" value="CONSERVED PROTEIN"/>
    <property type="match status" value="1"/>
</dbReference>
<comment type="caution">
    <text evidence="3">The sequence shown here is derived from an EMBL/GenBank/DDBJ whole genome shotgun (WGS) entry which is preliminary data.</text>
</comment>
<dbReference type="EMBL" id="VIWT01000003">
    <property type="protein sequence ID" value="TWF90583.1"/>
    <property type="molecule type" value="Genomic_DNA"/>
</dbReference>
<evidence type="ECO:0000259" key="2">
    <source>
        <dbReference type="Pfam" id="PF11716"/>
    </source>
</evidence>
<dbReference type="InterPro" id="IPR010872">
    <property type="entry name" value="MDMPI_C-term_domain"/>
</dbReference>
<dbReference type="OrthoDB" id="3671213at2"/>
<protein>
    <submittedName>
        <fullName evidence="3">Uncharacterized protein (TIGR03083 family)</fullName>
    </submittedName>
</protein>
<dbReference type="InterPro" id="IPR034660">
    <property type="entry name" value="DinB/YfiT-like"/>
</dbReference>
<dbReference type="RefSeq" id="WP_145909770.1">
    <property type="nucleotide sequence ID" value="NZ_BAAAMZ010000001.1"/>
</dbReference>
<dbReference type="InterPro" id="IPR017517">
    <property type="entry name" value="Maleyloyr_isom"/>
</dbReference>
<sequence length="259" mass="27988">MQNTLNFSDLLRLIDERSTAFRAAVAAAPSLDIPVPTCPEWTLLDLVQHIGEGRRAWAATVAAGPDATAKAEPLGVAVAPQEREALQAWLADSFELLLDALREAGPDRGCWGWWGKSQTPLTVAGVARRQLHEITVHTYDAQLTVGDVQPVPTELAIDGVEEFLSTVCTTTEAWPHEPGAVDYHVTEGHSWRNSFSAAGAGFERLPEGDTAADSEVTATARGTASDMVLGFYGRLPLDTLKLGGDTNVFDQLVEWDPER</sequence>
<feature type="domain" description="Mycothiol-dependent maleylpyruvate isomerase metal-binding" evidence="2">
    <location>
        <begin position="11"/>
        <end position="142"/>
    </location>
</feature>
<dbReference type="Gene3D" id="1.20.120.450">
    <property type="entry name" value="dinb family like domain"/>
    <property type="match status" value="1"/>
</dbReference>
<dbReference type="PANTHER" id="PTHR40758">
    <property type="entry name" value="CONSERVED PROTEIN"/>
    <property type="match status" value="1"/>
</dbReference>